<name>A0A162LJL0_CORFA</name>
<gene>
    <name evidence="2" type="ORF">ISF_02015</name>
</gene>
<dbReference type="GeneID" id="30018307"/>
<evidence type="ECO:0000259" key="1">
    <source>
        <dbReference type="PROSITE" id="PS51186"/>
    </source>
</evidence>
<organism evidence="2 3">
    <name type="scientific">Cordyceps fumosorosea (strain ARSEF 2679)</name>
    <name type="common">Isaria fumosorosea</name>
    <dbReference type="NCBI Taxonomy" id="1081104"/>
    <lineage>
        <taxon>Eukaryota</taxon>
        <taxon>Fungi</taxon>
        <taxon>Dikarya</taxon>
        <taxon>Ascomycota</taxon>
        <taxon>Pezizomycotina</taxon>
        <taxon>Sordariomycetes</taxon>
        <taxon>Hypocreomycetidae</taxon>
        <taxon>Hypocreales</taxon>
        <taxon>Cordycipitaceae</taxon>
        <taxon>Cordyceps</taxon>
    </lineage>
</organism>
<dbReference type="InterPro" id="IPR000182">
    <property type="entry name" value="GNAT_dom"/>
</dbReference>
<dbReference type="Proteomes" id="UP000076744">
    <property type="component" value="Unassembled WGS sequence"/>
</dbReference>
<dbReference type="STRING" id="1081104.A0A162LJL0"/>
<protein>
    <submittedName>
        <fullName evidence="2">Acetyltransferase, GNAT family</fullName>
    </submittedName>
</protein>
<dbReference type="RefSeq" id="XP_018707345.1">
    <property type="nucleotide sequence ID" value="XM_018845622.1"/>
</dbReference>
<accession>A0A162LJL0</accession>
<dbReference type="CDD" id="cd04301">
    <property type="entry name" value="NAT_SF"/>
    <property type="match status" value="1"/>
</dbReference>
<dbReference type="PANTHER" id="PTHR42791:SF2">
    <property type="entry name" value="N-ACETYLTRANSFERASE DOMAIN-CONTAINING PROTEIN"/>
    <property type="match status" value="1"/>
</dbReference>
<keyword evidence="2" id="KW-0808">Transferase</keyword>
<dbReference type="Pfam" id="PF00583">
    <property type="entry name" value="Acetyltransf_1"/>
    <property type="match status" value="1"/>
</dbReference>
<dbReference type="GO" id="GO:0016747">
    <property type="term" value="F:acyltransferase activity, transferring groups other than amino-acyl groups"/>
    <property type="evidence" value="ECO:0007669"/>
    <property type="project" value="InterPro"/>
</dbReference>
<dbReference type="InterPro" id="IPR052523">
    <property type="entry name" value="Trichothecene_AcTrans"/>
</dbReference>
<comment type="caution">
    <text evidence="2">The sequence shown here is derived from an EMBL/GenBank/DDBJ whole genome shotgun (WGS) entry which is preliminary data.</text>
</comment>
<dbReference type="OrthoDB" id="196847at2759"/>
<proteinExistence type="predicted"/>
<keyword evidence="3" id="KW-1185">Reference proteome</keyword>
<reference evidence="2 3" key="1">
    <citation type="journal article" date="2016" name="Genome Biol. Evol.">
        <title>Divergent and convergent evolution of fungal pathogenicity.</title>
        <authorList>
            <person name="Shang Y."/>
            <person name="Xiao G."/>
            <person name="Zheng P."/>
            <person name="Cen K."/>
            <person name="Zhan S."/>
            <person name="Wang C."/>
        </authorList>
    </citation>
    <scope>NUCLEOTIDE SEQUENCE [LARGE SCALE GENOMIC DNA]</scope>
    <source>
        <strain evidence="2 3">ARSEF 2679</strain>
    </source>
</reference>
<dbReference type="PANTHER" id="PTHR42791">
    <property type="entry name" value="GNAT FAMILY ACETYLTRANSFERASE"/>
    <property type="match status" value="1"/>
</dbReference>
<dbReference type="InterPro" id="IPR016181">
    <property type="entry name" value="Acyl_CoA_acyltransferase"/>
</dbReference>
<feature type="domain" description="N-acetyltransferase" evidence="1">
    <location>
        <begin position="65"/>
        <end position="206"/>
    </location>
</feature>
<dbReference type="EMBL" id="AZHB01000003">
    <property type="protein sequence ID" value="OAA71464.1"/>
    <property type="molecule type" value="Genomic_DNA"/>
</dbReference>
<evidence type="ECO:0000313" key="3">
    <source>
        <dbReference type="Proteomes" id="UP000076744"/>
    </source>
</evidence>
<dbReference type="PROSITE" id="PS51186">
    <property type="entry name" value="GNAT"/>
    <property type="match status" value="1"/>
</dbReference>
<evidence type="ECO:0000313" key="2">
    <source>
        <dbReference type="EMBL" id="OAA71464.1"/>
    </source>
</evidence>
<dbReference type="SUPFAM" id="SSF55729">
    <property type="entry name" value="Acyl-CoA N-acyltransferases (Nat)"/>
    <property type="match status" value="1"/>
</dbReference>
<dbReference type="AlphaFoldDB" id="A0A162LJL0"/>
<sequence length="207" mass="22996">MRRATTADIPSIVDVYMDSFSEEIFSRQVYPRGVPSSTAYWTQAVREEMEEPDAVWFVVTEPADTAIPDDDGNETVQGFLKWTRPGSPLPEPADSATAGLYPPEGEPAVAVAYYERIMAAHRERMAGTPHWYLDMMGVRRACRRRGYARAMVAWGVGRAAQDGCPVYVDATGDARGFYVRMGFATLGELRVVTPQGDAKIYLMLLKS</sequence>
<dbReference type="Gene3D" id="3.40.630.30">
    <property type="match status" value="1"/>
</dbReference>